<accession>A0ABV2TQS2</accession>
<comment type="function">
    <text evidence="2 12">Accepts electrons from ETF and reduces ubiquinone.</text>
</comment>
<dbReference type="InterPro" id="IPR049398">
    <property type="entry name" value="ETF-QO/FixC_UQ-bd"/>
</dbReference>
<evidence type="ECO:0000259" key="13">
    <source>
        <dbReference type="PROSITE" id="PS51379"/>
    </source>
</evidence>
<evidence type="ECO:0000256" key="10">
    <source>
        <dbReference type="ARBA" id="ARBA00023014"/>
    </source>
</evidence>
<evidence type="ECO:0000256" key="6">
    <source>
        <dbReference type="ARBA" id="ARBA00022827"/>
    </source>
</evidence>
<feature type="domain" description="4Fe-4S ferredoxin-type" evidence="13">
    <location>
        <begin position="504"/>
        <end position="533"/>
    </location>
</feature>
<dbReference type="Gene3D" id="3.50.50.60">
    <property type="entry name" value="FAD/NAD(P)-binding domain"/>
    <property type="match status" value="1"/>
</dbReference>
<evidence type="ECO:0000256" key="5">
    <source>
        <dbReference type="ARBA" id="ARBA00022723"/>
    </source>
</evidence>
<dbReference type="InterPro" id="IPR040156">
    <property type="entry name" value="ETF-QO"/>
</dbReference>
<dbReference type="EC" id="1.5.5.1" evidence="12"/>
<dbReference type="SUPFAM" id="SSF51905">
    <property type="entry name" value="FAD/NAD(P)-binding domain"/>
    <property type="match status" value="1"/>
</dbReference>
<reference evidence="14 15" key="1">
    <citation type="submission" date="2024-07" db="EMBL/GenBank/DDBJ databases">
        <title>Uliginosibacterium flavum JJ3220;KACC:17644.</title>
        <authorList>
            <person name="Kim M.K."/>
        </authorList>
    </citation>
    <scope>NUCLEOTIDE SEQUENCE [LARGE SCALE GENOMIC DNA]</scope>
    <source>
        <strain evidence="14 15">KACC:17644</strain>
    </source>
</reference>
<dbReference type="Proteomes" id="UP001549691">
    <property type="component" value="Unassembled WGS sequence"/>
</dbReference>
<dbReference type="SUPFAM" id="SSF54373">
    <property type="entry name" value="FAD-linked reductases, C-terminal domain"/>
    <property type="match status" value="1"/>
</dbReference>
<keyword evidence="15" id="KW-1185">Reference proteome</keyword>
<keyword evidence="4 12" id="KW-0285">Flavoprotein</keyword>
<keyword evidence="9 12" id="KW-0408">Iron</keyword>
<evidence type="ECO:0000256" key="11">
    <source>
        <dbReference type="ARBA" id="ARBA00023075"/>
    </source>
</evidence>
<dbReference type="Gene3D" id="3.30.9.90">
    <property type="match status" value="1"/>
</dbReference>
<keyword evidence="8 12" id="KW-0560">Oxidoreductase</keyword>
<evidence type="ECO:0000256" key="1">
    <source>
        <dbReference type="ARBA" id="ARBA00001974"/>
    </source>
</evidence>
<keyword evidence="7 12" id="KW-0249">Electron transport</keyword>
<comment type="catalytic activity">
    <reaction evidence="12">
        <text>a ubiquinone + reduced [electron-transfer flavoprotein] = a ubiquinol + oxidized [electron-transfer flavoprotein] + H(+)</text>
        <dbReference type="Rhea" id="RHEA:24052"/>
        <dbReference type="Rhea" id="RHEA-COMP:9565"/>
        <dbReference type="Rhea" id="RHEA-COMP:9566"/>
        <dbReference type="Rhea" id="RHEA-COMP:10685"/>
        <dbReference type="Rhea" id="RHEA-COMP:10686"/>
        <dbReference type="ChEBI" id="CHEBI:15378"/>
        <dbReference type="ChEBI" id="CHEBI:16389"/>
        <dbReference type="ChEBI" id="CHEBI:17976"/>
        <dbReference type="ChEBI" id="CHEBI:57692"/>
        <dbReference type="ChEBI" id="CHEBI:58307"/>
        <dbReference type="EC" id="1.5.5.1"/>
    </reaction>
</comment>
<organism evidence="14 15">
    <name type="scientific">Uliginosibacterium flavum</name>
    <dbReference type="NCBI Taxonomy" id="1396831"/>
    <lineage>
        <taxon>Bacteria</taxon>
        <taxon>Pseudomonadati</taxon>
        <taxon>Pseudomonadota</taxon>
        <taxon>Betaproteobacteria</taxon>
        <taxon>Rhodocyclales</taxon>
        <taxon>Zoogloeaceae</taxon>
        <taxon>Uliginosibacterium</taxon>
    </lineage>
</organism>
<dbReference type="InterPro" id="IPR017896">
    <property type="entry name" value="4Fe4S_Fe-S-bd"/>
</dbReference>
<comment type="caution">
    <text evidence="14">The sequence shown here is derived from an EMBL/GenBank/DDBJ whole genome shotgun (WGS) entry which is preliminary data.</text>
</comment>
<evidence type="ECO:0000256" key="9">
    <source>
        <dbReference type="ARBA" id="ARBA00023004"/>
    </source>
</evidence>
<dbReference type="InterPro" id="IPR007859">
    <property type="entry name" value="ETF-QO/FixX_C"/>
</dbReference>
<evidence type="ECO:0000256" key="7">
    <source>
        <dbReference type="ARBA" id="ARBA00022982"/>
    </source>
</evidence>
<dbReference type="Gene3D" id="3.30.70.20">
    <property type="match status" value="1"/>
</dbReference>
<dbReference type="EMBL" id="JBEWZI010000033">
    <property type="protein sequence ID" value="MET7016271.1"/>
    <property type="molecule type" value="Genomic_DNA"/>
</dbReference>
<dbReference type="SUPFAM" id="SSF54862">
    <property type="entry name" value="4Fe-4S ferredoxins"/>
    <property type="match status" value="1"/>
</dbReference>
<evidence type="ECO:0000313" key="14">
    <source>
        <dbReference type="EMBL" id="MET7016271.1"/>
    </source>
</evidence>
<protein>
    <recommendedName>
        <fullName evidence="12">Electron transfer flavoprotein-ubiquinone oxidoreductase</fullName>
        <shortName evidence="12">ETF-QO</shortName>
        <ecNumber evidence="12">1.5.5.1</ecNumber>
    </recommendedName>
</protein>
<dbReference type="GO" id="GO:0004174">
    <property type="term" value="F:electron-transferring-flavoprotein dehydrogenase activity"/>
    <property type="evidence" value="ECO:0007669"/>
    <property type="project" value="UniProtKB-EC"/>
</dbReference>
<comment type="cofactor">
    <cofactor evidence="12">
        <name>[4Fe-4S] cluster</name>
        <dbReference type="ChEBI" id="CHEBI:49883"/>
    </cofactor>
    <text evidence="12">Binds 1 [4Fe-4S] cluster.</text>
</comment>
<evidence type="ECO:0000256" key="2">
    <source>
        <dbReference type="ARBA" id="ARBA00002819"/>
    </source>
</evidence>
<comment type="cofactor">
    <cofactor evidence="1 12">
        <name>FAD</name>
        <dbReference type="ChEBI" id="CHEBI:57692"/>
    </cofactor>
</comment>
<dbReference type="InterPro" id="IPR036188">
    <property type="entry name" value="FAD/NAD-bd_sf"/>
</dbReference>
<keyword evidence="5 12" id="KW-0479">Metal-binding</keyword>
<dbReference type="Pfam" id="PF21162">
    <property type="entry name" value="ETFQO_UQ-bd"/>
    <property type="match status" value="1"/>
</dbReference>
<dbReference type="Pfam" id="PF05187">
    <property type="entry name" value="Fer4_ETF_QO"/>
    <property type="match status" value="1"/>
</dbReference>
<keyword evidence="10 12" id="KW-0411">Iron-sulfur</keyword>
<dbReference type="Pfam" id="PF13450">
    <property type="entry name" value="NAD_binding_8"/>
    <property type="match status" value="1"/>
</dbReference>
<sequence>MQQESMSFDLLIVGGGPAGLAAAIRAKQQAAAAGREVSVCLIDKGAQIGAHILSGAVIDPCALDALLPDWKTRGAPLTTQVTDDRFLFLSENKARSVPHWLRPACLDNRGLYMGSLGELCAWLAREAEALGVEIYAGFAAADLLFDTQGGVAGVVTGEMGRLRDGHPGPNFQPGMHLLAQYTLFAEGARGHLGKRLEAAFELRAKADAQSFSLGLKELWQVPAAQHQPGLCLHTGGWPLTDAVGGGFLYHYGDNLVAVGLVISLAYKNPWLSPFEEFQRLKTHPALRSHLAGGTRLAYGARVLADGGLQALPELVFPGGALIGDDAGFLDPARLKGIHGAMLSGMLAAEAAVKALAEPRGTGVLKAYHEEWRQSRLYKQLSRARNFKPSLSQGPKLGALLAGIDQKLLRGRAPWTLHKPTDHNQLDPADEHAPIAYPKPDGQLSFDLPSSLYLSNTQHSEDQPCHLHLKAANLSVDFNLPTYAAPEQRYCPAGVYEIIEEAGTPRLHINAANCLHCKACDIKDPTQNIEWTPPQGGEGPVYGRM</sequence>
<evidence type="ECO:0000256" key="8">
    <source>
        <dbReference type="ARBA" id="ARBA00023002"/>
    </source>
</evidence>
<keyword evidence="11 12" id="KW-0830">Ubiquinone</keyword>
<gene>
    <name evidence="14" type="ORF">ABXR19_18950</name>
</gene>
<keyword evidence="6 12" id="KW-0274">FAD</keyword>
<evidence type="ECO:0000256" key="12">
    <source>
        <dbReference type="RuleBase" id="RU366068"/>
    </source>
</evidence>
<keyword evidence="3 12" id="KW-0813">Transport</keyword>
<name>A0ABV2TQS2_9RHOO</name>
<evidence type="ECO:0000256" key="4">
    <source>
        <dbReference type="ARBA" id="ARBA00022630"/>
    </source>
</evidence>
<evidence type="ECO:0000313" key="15">
    <source>
        <dbReference type="Proteomes" id="UP001549691"/>
    </source>
</evidence>
<dbReference type="RefSeq" id="WP_354602729.1">
    <property type="nucleotide sequence ID" value="NZ_JBEWZI010000033.1"/>
</dbReference>
<dbReference type="PANTHER" id="PTHR10617">
    <property type="entry name" value="ELECTRON TRANSFER FLAVOPROTEIN-UBIQUINONE OXIDOREDUCTASE"/>
    <property type="match status" value="1"/>
</dbReference>
<dbReference type="PROSITE" id="PS51379">
    <property type="entry name" value="4FE4S_FER_2"/>
    <property type="match status" value="1"/>
</dbReference>
<evidence type="ECO:0000256" key="3">
    <source>
        <dbReference type="ARBA" id="ARBA00022448"/>
    </source>
</evidence>
<dbReference type="PANTHER" id="PTHR10617:SF107">
    <property type="entry name" value="ELECTRON TRANSFER FLAVOPROTEIN-UBIQUINONE OXIDOREDUCTASE, MITOCHONDRIAL"/>
    <property type="match status" value="1"/>
</dbReference>
<proteinExistence type="predicted"/>